<dbReference type="Gene3D" id="1.10.10.10">
    <property type="entry name" value="Winged helix-like DNA-binding domain superfamily/Winged helix DNA-binding domain"/>
    <property type="match status" value="1"/>
</dbReference>
<dbReference type="InterPro" id="IPR036388">
    <property type="entry name" value="WH-like_DNA-bd_sf"/>
</dbReference>
<dbReference type="InterPro" id="IPR011517">
    <property type="entry name" value="RNA_pol_sigma70_ECF-like"/>
</dbReference>
<dbReference type="RefSeq" id="WP_150022450.1">
    <property type="nucleotide sequence ID" value="NZ_VWOJ01000001.1"/>
</dbReference>
<evidence type="ECO:0000313" key="3">
    <source>
        <dbReference type="Proteomes" id="UP000325122"/>
    </source>
</evidence>
<dbReference type="SUPFAM" id="SSF88659">
    <property type="entry name" value="Sigma3 and sigma4 domains of RNA polymerase sigma factors"/>
    <property type="match status" value="1"/>
</dbReference>
<comment type="caution">
    <text evidence="2">The sequence shown here is derived from an EMBL/GenBank/DDBJ whole genome shotgun (WGS) entry which is preliminary data.</text>
</comment>
<dbReference type="InterPro" id="IPR053812">
    <property type="entry name" value="HTH_Sigma70_ECF-like"/>
</dbReference>
<dbReference type="AlphaFoldDB" id="A0A5M6ZQ87"/>
<organism evidence="2 3">
    <name type="scientific">Alkalicaulis satelles</name>
    <dbReference type="NCBI Taxonomy" id="2609175"/>
    <lineage>
        <taxon>Bacteria</taxon>
        <taxon>Pseudomonadati</taxon>
        <taxon>Pseudomonadota</taxon>
        <taxon>Alphaproteobacteria</taxon>
        <taxon>Maricaulales</taxon>
        <taxon>Maricaulaceae</taxon>
        <taxon>Alkalicaulis</taxon>
    </lineage>
</organism>
<dbReference type="NCBIfam" id="TIGR02937">
    <property type="entry name" value="sigma70-ECF"/>
    <property type="match status" value="1"/>
</dbReference>
<accession>A0A5M6ZQ87</accession>
<dbReference type="InterPro" id="IPR013324">
    <property type="entry name" value="RNA_pol_sigma_r3/r4-like"/>
</dbReference>
<dbReference type="GO" id="GO:0006352">
    <property type="term" value="P:DNA-templated transcription initiation"/>
    <property type="evidence" value="ECO:0007669"/>
    <property type="project" value="InterPro"/>
</dbReference>
<dbReference type="EMBL" id="VWOJ01000001">
    <property type="protein sequence ID" value="KAA5805418.1"/>
    <property type="molecule type" value="Genomic_DNA"/>
</dbReference>
<gene>
    <name evidence="2" type="ORF">F1654_05415</name>
</gene>
<dbReference type="GO" id="GO:0003700">
    <property type="term" value="F:DNA-binding transcription factor activity"/>
    <property type="evidence" value="ECO:0007669"/>
    <property type="project" value="InterPro"/>
</dbReference>
<dbReference type="InterPro" id="IPR014284">
    <property type="entry name" value="RNA_pol_sigma-70_dom"/>
</dbReference>
<name>A0A5M6ZQ87_9PROT</name>
<feature type="domain" description="RNA polymerase sigma-70 ECF-like HTH" evidence="1">
    <location>
        <begin position="14"/>
        <end position="176"/>
    </location>
</feature>
<protein>
    <submittedName>
        <fullName evidence="2">Sigma-70 family RNA polymerase sigma factor</fullName>
    </submittedName>
</protein>
<keyword evidence="3" id="KW-1185">Reference proteome</keyword>
<sequence>MLDFGVERPREVTAAADRLMPVLWNELRSVAKRERRRVRAGHTLQTTALVSEAWLKLRRREHFVDDSHFLRASAMAMRCALIDHARQRLAAKRGQGRIEALTEDIEPYWESDERLIELDEALTRLAALNPRLAEVVELRFFGGYTEAQIGHLLEVAERTVRRDWVKAKAWLHREMTAGENA</sequence>
<reference evidence="2 3" key="1">
    <citation type="submission" date="2019-09" db="EMBL/GenBank/DDBJ databases">
        <authorList>
            <person name="Kevbrin V."/>
            <person name="Grouzdev D.S."/>
        </authorList>
    </citation>
    <scope>NUCLEOTIDE SEQUENCE [LARGE SCALE GENOMIC DNA]</scope>
    <source>
        <strain evidence="2 3">G-192</strain>
    </source>
</reference>
<dbReference type="Pfam" id="PF07638">
    <property type="entry name" value="Sigma70_ECF"/>
    <property type="match status" value="1"/>
</dbReference>
<evidence type="ECO:0000313" key="2">
    <source>
        <dbReference type="EMBL" id="KAA5805418.1"/>
    </source>
</evidence>
<evidence type="ECO:0000259" key="1">
    <source>
        <dbReference type="Pfam" id="PF07638"/>
    </source>
</evidence>
<dbReference type="NCBIfam" id="TIGR02999">
    <property type="entry name" value="Sig-70_X6"/>
    <property type="match status" value="1"/>
</dbReference>
<dbReference type="Proteomes" id="UP000325122">
    <property type="component" value="Unassembled WGS sequence"/>
</dbReference>
<proteinExistence type="predicted"/>